<dbReference type="InParanoid" id="A0A166B5M5"/>
<dbReference type="Pfam" id="PF01370">
    <property type="entry name" value="Epimerase"/>
    <property type="match status" value="1"/>
</dbReference>
<dbReference type="AlphaFoldDB" id="A0A166B5M5"/>
<dbReference type="PANTHER" id="PTHR43103:SF5">
    <property type="entry name" value="4-EPIMERASE, PUTATIVE (AFU_ORTHOLOGUE AFUA_7G00360)-RELATED"/>
    <property type="match status" value="1"/>
</dbReference>
<dbReference type="Gene3D" id="3.40.50.720">
    <property type="entry name" value="NAD(P)-binding Rossmann-like Domain"/>
    <property type="match status" value="1"/>
</dbReference>
<feature type="domain" description="NAD-dependent epimerase/dehydratase" evidence="4">
    <location>
        <begin position="3"/>
        <end position="173"/>
    </location>
</feature>
<protein>
    <submittedName>
        <fullName evidence="5">NAD(P)-binding protein</fullName>
    </submittedName>
</protein>
<evidence type="ECO:0000256" key="1">
    <source>
        <dbReference type="ARBA" id="ARBA00007637"/>
    </source>
</evidence>
<organism evidence="5 6">
    <name type="scientific">Exidia glandulosa HHB12029</name>
    <dbReference type="NCBI Taxonomy" id="1314781"/>
    <lineage>
        <taxon>Eukaryota</taxon>
        <taxon>Fungi</taxon>
        <taxon>Dikarya</taxon>
        <taxon>Basidiomycota</taxon>
        <taxon>Agaricomycotina</taxon>
        <taxon>Agaricomycetes</taxon>
        <taxon>Auriculariales</taxon>
        <taxon>Exidiaceae</taxon>
        <taxon>Exidia</taxon>
    </lineage>
</organism>
<evidence type="ECO:0000256" key="3">
    <source>
        <dbReference type="ARBA" id="ARBA00023027"/>
    </source>
</evidence>
<dbReference type="InterPro" id="IPR036291">
    <property type="entry name" value="NAD(P)-bd_dom_sf"/>
</dbReference>
<comment type="similarity">
    <text evidence="1">Belongs to the NAD(P)-dependent epimerase/dehydratase family.</text>
</comment>
<reference evidence="5 6" key="1">
    <citation type="journal article" date="2016" name="Mol. Biol. Evol.">
        <title>Comparative Genomics of Early-Diverging Mushroom-Forming Fungi Provides Insights into the Origins of Lignocellulose Decay Capabilities.</title>
        <authorList>
            <person name="Nagy L.G."/>
            <person name="Riley R."/>
            <person name="Tritt A."/>
            <person name="Adam C."/>
            <person name="Daum C."/>
            <person name="Floudas D."/>
            <person name="Sun H."/>
            <person name="Yadav J.S."/>
            <person name="Pangilinan J."/>
            <person name="Larsson K.H."/>
            <person name="Matsuura K."/>
            <person name="Barry K."/>
            <person name="Labutti K."/>
            <person name="Kuo R."/>
            <person name="Ohm R.A."/>
            <person name="Bhattacharya S.S."/>
            <person name="Shirouzu T."/>
            <person name="Yoshinaga Y."/>
            <person name="Martin F.M."/>
            <person name="Grigoriev I.V."/>
            <person name="Hibbett D.S."/>
        </authorList>
    </citation>
    <scope>NUCLEOTIDE SEQUENCE [LARGE SCALE GENOMIC DNA]</scope>
    <source>
        <strain evidence="5 6">HHB12029</strain>
    </source>
</reference>
<evidence type="ECO:0000313" key="5">
    <source>
        <dbReference type="EMBL" id="KZV98089.1"/>
    </source>
</evidence>
<dbReference type="EMBL" id="KV425922">
    <property type="protein sequence ID" value="KZV98089.1"/>
    <property type="molecule type" value="Genomic_DNA"/>
</dbReference>
<keyword evidence="2" id="KW-0560">Oxidoreductase</keyword>
<sequence length="293" mass="32399">MRIVVTGSNGRVGSRVAIAALEGGHEVLALDVSPVPDNASWKEHPKFHFTQADLRDFTVALDLFKGYDAVINLAGVPNPTDYLAEAHNTNVVLSWNVLRACAELGINRVALASSVNAITLVYSKGPRFEYFPIDEEHPALPDEPYGLSKIIGEMQADSIVRRFPAMRIASIRLHWSTPSRAPACNQPSHRAKNDLWGWVQEDSGADAFLRAVTDESGRWSGHEVFFIASPEIANTALDSRALREEFWPDVPLKSDISGSKGFFNCSKAERLLGWVHKDVDPSTVQTGDDSRWY</sequence>
<evidence type="ECO:0000313" key="6">
    <source>
        <dbReference type="Proteomes" id="UP000077266"/>
    </source>
</evidence>
<dbReference type="PANTHER" id="PTHR43103">
    <property type="entry name" value="NUCLEOSIDE-DIPHOSPHATE-SUGAR EPIMERASE"/>
    <property type="match status" value="1"/>
</dbReference>
<dbReference type="InterPro" id="IPR001509">
    <property type="entry name" value="Epimerase_deHydtase"/>
</dbReference>
<dbReference type="Proteomes" id="UP000077266">
    <property type="component" value="Unassembled WGS sequence"/>
</dbReference>
<dbReference type="SUPFAM" id="SSF51735">
    <property type="entry name" value="NAD(P)-binding Rossmann-fold domains"/>
    <property type="match status" value="1"/>
</dbReference>
<evidence type="ECO:0000259" key="4">
    <source>
        <dbReference type="Pfam" id="PF01370"/>
    </source>
</evidence>
<dbReference type="STRING" id="1314781.A0A166B5M5"/>
<accession>A0A166B5M5</accession>
<dbReference type="GO" id="GO:0016491">
    <property type="term" value="F:oxidoreductase activity"/>
    <property type="evidence" value="ECO:0007669"/>
    <property type="project" value="UniProtKB-KW"/>
</dbReference>
<name>A0A166B5M5_EXIGL</name>
<keyword evidence="6" id="KW-1185">Reference proteome</keyword>
<proteinExistence type="inferred from homology"/>
<evidence type="ECO:0000256" key="2">
    <source>
        <dbReference type="ARBA" id="ARBA00023002"/>
    </source>
</evidence>
<keyword evidence="3" id="KW-0520">NAD</keyword>
<gene>
    <name evidence="5" type="ORF">EXIGLDRAFT_728920</name>
</gene>
<dbReference type="OrthoDB" id="202470at2759"/>